<evidence type="ECO:0000256" key="1">
    <source>
        <dbReference type="SAM" id="MobiDB-lite"/>
    </source>
</evidence>
<dbReference type="EMBL" id="JAEUGD010000023">
    <property type="protein sequence ID" value="MBL6446319.1"/>
    <property type="molecule type" value="Genomic_DNA"/>
</dbReference>
<organism evidence="4 5">
    <name type="scientific">Fulvivirga marina</name>
    <dbReference type="NCBI Taxonomy" id="2494733"/>
    <lineage>
        <taxon>Bacteria</taxon>
        <taxon>Pseudomonadati</taxon>
        <taxon>Bacteroidota</taxon>
        <taxon>Cytophagia</taxon>
        <taxon>Cytophagales</taxon>
        <taxon>Fulvivirgaceae</taxon>
        <taxon>Fulvivirga</taxon>
    </lineage>
</organism>
<evidence type="ECO:0000313" key="4">
    <source>
        <dbReference type="EMBL" id="MBL6446319.1"/>
    </source>
</evidence>
<keyword evidence="5" id="KW-1185">Reference proteome</keyword>
<gene>
    <name evidence="4" type="ORF">JMN32_08365</name>
</gene>
<feature type="transmembrane region" description="Helical" evidence="2">
    <location>
        <begin position="305"/>
        <end position="325"/>
    </location>
</feature>
<feature type="chain" id="PRO_5036837469" evidence="3">
    <location>
        <begin position="20"/>
        <end position="384"/>
    </location>
</feature>
<name>A0A937FUS9_9BACT</name>
<evidence type="ECO:0000256" key="3">
    <source>
        <dbReference type="SAM" id="SignalP"/>
    </source>
</evidence>
<feature type="compositionally biased region" description="Polar residues" evidence="1">
    <location>
        <begin position="353"/>
        <end position="362"/>
    </location>
</feature>
<protein>
    <submittedName>
        <fullName evidence="4">Uncharacterized protein</fullName>
    </submittedName>
</protein>
<proteinExistence type="predicted"/>
<keyword evidence="2" id="KW-1133">Transmembrane helix</keyword>
<evidence type="ECO:0000256" key="2">
    <source>
        <dbReference type="SAM" id="Phobius"/>
    </source>
</evidence>
<evidence type="ECO:0000313" key="5">
    <source>
        <dbReference type="Proteomes" id="UP000614216"/>
    </source>
</evidence>
<feature type="transmembrane region" description="Helical" evidence="2">
    <location>
        <begin position="179"/>
        <end position="197"/>
    </location>
</feature>
<reference evidence="4" key="1">
    <citation type="submission" date="2021-01" db="EMBL/GenBank/DDBJ databases">
        <title>Fulvivirga kasyanovii gen. nov., sp nov., a novel member of the phylum Bacteroidetes isolated from seawater in a mussel farm.</title>
        <authorList>
            <person name="Zhao L.-H."/>
            <person name="Wang Z.-J."/>
        </authorList>
    </citation>
    <scope>NUCLEOTIDE SEQUENCE</scope>
    <source>
        <strain evidence="4">29W222</strain>
    </source>
</reference>
<dbReference type="AlphaFoldDB" id="A0A937FUS9"/>
<dbReference type="RefSeq" id="WP_202855855.1">
    <property type="nucleotide sequence ID" value="NZ_JAEUGD010000023.1"/>
</dbReference>
<feature type="transmembrane region" description="Helical" evidence="2">
    <location>
        <begin position="223"/>
        <end position="240"/>
    </location>
</feature>
<dbReference type="Proteomes" id="UP000614216">
    <property type="component" value="Unassembled WGS sequence"/>
</dbReference>
<sequence>MKKIISVIFFLAFTVHVVAKPVQNENDSSELNIEKDVSLTGVYVINVYKSRGTKATRSYQRRNINAPDTLDFGDTLVVQLEHMDVLLNQDKVSLNEITLYINEFALTSLIPIRCVNDKNEICFIINERLLNSQEKSYIKKLPGLFVKEVGIGIQIKNADVFYKCSKKIFIGLTKFKDEFIISSIFSVILFIVLLVLCKKTSLIRDKSTQPLKTRTYSLSRSQLAWWTFIILTSYLFIYLVTGETDLLNLTAVTLLGISAATAAVGTTIDSSEPTEDRHQNTATEGWFVDVLSDHEGISIHRLQTLIFNMIFGLIFIRYVASNFAMPEFSENQLILLGLSSGTYSFVKTRENKNTTPQNQTDAGANTGGSTNSDTNTAEPRPDQS</sequence>
<feature type="compositionally biased region" description="Low complexity" evidence="1">
    <location>
        <begin position="363"/>
        <end position="377"/>
    </location>
</feature>
<feature type="signal peptide" evidence="3">
    <location>
        <begin position="1"/>
        <end position="19"/>
    </location>
</feature>
<accession>A0A937FUS9</accession>
<feature type="region of interest" description="Disordered" evidence="1">
    <location>
        <begin position="349"/>
        <end position="384"/>
    </location>
</feature>
<keyword evidence="3" id="KW-0732">Signal</keyword>
<comment type="caution">
    <text evidence="4">The sequence shown here is derived from an EMBL/GenBank/DDBJ whole genome shotgun (WGS) entry which is preliminary data.</text>
</comment>
<keyword evidence="2" id="KW-0472">Membrane</keyword>
<keyword evidence="2" id="KW-0812">Transmembrane</keyword>